<dbReference type="PANTHER" id="PTHR30305">
    <property type="entry name" value="PROTEIN YJDM-RELATED"/>
    <property type="match status" value="1"/>
</dbReference>
<keyword evidence="3" id="KW-1185">Reference proteome</keyword>
<accession>T0H4U0</accession>
<proteinExistence type="predicted"/>
<dbReference type="InterPro" id="IPR027417">
    <property type="entry name" value="P-loop_NTPase"/>
</dbReference>
<protein>
    <recommendedName>
        <fullName evidence="1">HPr kinase/phosphorylase C-terminal domain-containing protein</fullName>
    </recommendedName>
</protein>
<dbReference type="Gene3D" id="3.40.50.300">
    <property type="entry name" value="P-loop containing nucleotide triphosphate hydrolases"/>
    <property type="match status" value="1"/>
</dbReference>
<evidence type="ECO:0000313" key="2">
    <source>
        <dbReference type="EMBL" id="EQB07123.1"/>
    </source>
</evidence>
<sequence>MTRQQSSETLHASSVSIGGRAVLLSGPSGAGKSDLALRLIDRGATLISDDYTVVTWADGRLEASAPATIAGRMEVRGIGLVDMPCVKSARVALIIDLGQHVERMPADPEMRSVAGAQVPVIRLAGLEPSAPVKVELALRMAGLA</sequence>
<evidence type="ECO:0000313" key="3">
    <source>
        <dbReference type="Proteomes" id="UP000015525"/>
    </source>
</evidence>
<organism evidence="2 3">
    <name type="scientific">Sphingobium quisquiliarum P25</name>
    <dbReference type="NCBI Taxonomy" id="1329909"/>
    <lineage>
        <taxon>Bacteria</taxon>
        <taxon>Pseudomonadati</taxon>
        <taxon>Pseudomonadota</taxon>
        <taxon>Alphaproteobacteria</taxon>
        <taxon>Sphingomonadales</taxon>
        <taxon>Sphingomonadaceae</taxon>
        <taxon>Sphingobium</taxon>
    </lineage>
</organism>
<dbReference type="GO" id="GO:0000155">
    <property type="term" value="F:phosphorelay sensor kinase activity"/>
    <property type="evidence" value="ECO:0007669"/>
    <property type="project" value="InterPro"/>
</dbReference>
<name>T0H4U0_9SPHN</name>
<comment type="caution">
    <text evidence="2">The sequence shown here is derived from an EMBL/GenBank/DDBJ whole genome shotgun (WGS) entry which is preliminary data.</text>
</comment>
<dbReference type="PANTHER" id="PTHR30305:SF1">
    <property type="entry name" value="HPR KINASE_PHOSPHORYLASE"/>
    <property type="match status" value="1"/>
</dbReference>
<dbReference type="PATRIC" id="fig|1329909.3.peg.1961"/>
<dbReference type="GO" id="GO:0005524">
    <property type="term" value="F:ATP binding"/>
    <property type="evidence" value="ECO:0007669"/>
    <property type="project" value="InterPro"/>
</dbReference>
<dbReference type="SUPFAM" id="SSF53795">
    <property type="entry name" value="PEP carboxykinase-like"/>
    <property type="match status" value="1"/>
</dbReference>
<dbReference type="GO" id="GO:0006109">
    <property type="term" value="P:regulation of carbohydrate metabolic process"/>
    <property type="evidence" value="ECO:0007669"/>
    <property type="project" value="InterPro"/>
</dbReference>
<dbReference type="Pfam" id="PF07475">
    <property type="entry name" value="Hpr_kinase_C"/>
    <property type="match status" value="1"/>
</dbReference>
<dbReference type="InterPro" id="IPR011104">
    <property type="entry name" value="Hpr_kin/Pase_C"/>
</dbReference>
<reference evidence="2 3" key="1">
    <citation type="journal article" date="2013" name="Genome Announc.">
        <title>Draft Genome Sequence of Sphingobium quisquiliarum Strain P25T, a Novel Hexachlorocyclohexane (HCH)-Degrading Bacterium Isolated from an HCH Dumpsite.</title>
        <authorList>
            <person name="Kumar Singh A."/>
            <person name="Sangwan N."/>
            <person name="Sharma A."/>
            <person name="Gupta V."/>
            <person name="Khurana J.P."/>
            <person name="Lal R."/>
        </authorList>
    </citation>
    <scope>NUCLEOTIDE SEQUENCE [LARGE SCALE GENOMIC DNA]</scope>
    <source>
        <strain evidence="2 3">P25</strain>
    </source>
</reference>
<dbReference type="Proteomes" id="UP000015525">
    <property type="component" value="Unassembled WGS sequence"/>
</dbReference>
<gene>
    <name evidence="2" type="ORF">L288_10180</name>
</gene>
<feature type="domain" description="HPr kinase/phosphorylase C-terminal" evidence="1">
    <location>
        <begin position="7"/>
        <end position="123"/>
    </location>
</feature>
<dbReference type="AlphaFoldDB" id="T0H4U0"/>
<evidence type="ECO:0000259" key="1">
    <source>
        <dbReference type="Pfam" id="PF07475"/>
    </source>
</evidence>
<dbReference type="EMBL" id="ATHO01000085">
    <property type="protein sequence ID" value="EQB07123.1"/>
    <property type="molecule type" value="Genomic_DNA"/>
</dbReference>
<dbReference type="RefSeq" id="WP_021238296.1">
    <property type="nucleotide sequence ID" value="NZ_ATHO01000085.1"/>
</dbReference>
<dbReference type="CDD" id="cd01918">
    <property type="entry name" value="HprK_C"/>
    <property type="match status" value="1"/>
</dbReference>